<feature type="region of interest" description="Disordered" evidence="1">
    <location>
        <begin position="311"/>
        <end position="336"/>
    </location>
</feature>
<feature type="compositionally biased region" description="Polar residues" evidence="1">
    <location>
        <begin position="1"/>
        <end position="10"/>
    </location>
</feature>
<protein>
    <submittedName>
        <fullName evidence="2">Uncharacterized protein</fullName>
    </submittedName>
</protein>
<feature type="region of interest" description="Disordered" evidence="1">
    <location>
        <begin position="1"/>
        <end position="27"/>
    </location>
</feature>
<dbReference type="EMBL" id="JANQDX010000004">
    <property type="protein sequence ID" value="KAL0925566.1"/>
    <property type="molecule type" value="Genomic_DNA"/>
</dbReference>
<keyword evidence="3" id="KW-1185">Reference proteome</keyword>
<comment type="caution">
    <text evidence="2">The sequence shown here is derived from an EMBL/GenBank/DDBJ whole genome shotgun (WGS) entry which is preliminary data.</text>
</comment>
<evidence type="ECO:0000313" key="3">
    <source>
        <dbReference type="Proteomes" id="UP001552299"/>
    </source>
</evidence>
<feature type="compositionally biased region" description="Basic and acidic residues" evidence="1">
    <location>
        <begin position="15"/>
        <end position="25"/>
    </location>
</feature>
<organism evidence="2 3">
    <name type="scientific">Dendrobium thyrsiflorum</name>
    <name type="common">Pinecone-like raceme dendrobium</name>
    <name type="synonym">Orchid</name>
    <dbReference type="NCBI Taxonomy" id="117978"/>
    <lineage>
        <taxon>Eukaryota</taxon>
        <taxon>Viridiplantae</taxon>
        <taxon>Streptophyta</taxon>
        <taxon>Embryophyta</taxon>
        <taxon>Tracheophyta</taxon>
        <taxon>Spermatophyta</taxon>
        <taxon>Magnoliopsida</taxon>
        <taxon>Liliopsida</taxon>
        <taxon>Asparagales</taxon>
        <taxon>Orchidaceae</taxon>
        <taxon>Epidendroideae</taxon>
        <taxon>Malaxideae</taxon>
        <taxon>Dendrobiinae</taxon>
        <taxon>Dendrobium</taxon>
    </lineage>
</organism>
<gene>
    <name evidence="2" type="ORF">M5K25_003916</name>
</gene>
<name>A0ABD0VSP2_DENTH</name>
<feature type="compositionally biased region" description="Basic and acidic residues" evidence="1">
    <location>
        <begin position="326"/>
        <end position="336"/>
    </location>
</feature>
<accession>A0ABD0VSP2</accession>
<proteinExistence type="predicted"/>
<evidence type="ECO:0000313" key="2">
    <source>
        <dbReference type="EMBL" id="KAL0925566.1"/>
    </source>
</evidence>
<sequence length="370" mass="41443">MNSSSHQPSASPIHEPLEGQDEHDPTNPTIQVSQIAIVEDDSLQGSSTDPIQNELFKIQILMYLVDTKFDKKVRKIRANLEREKKMINDKYAAMIQELTQSSTKVSNSSSSGDESFQALGFLLGSSSPWLGSSPLLAGFDPLYWLFRSLNAGFDPMELPLRFLPWLPVPWLKCKAFNVLFILLWSTSTSSPKAEIMKHSVGLSLLPIPAASSDSREQPQTDPEFASSPTVELFSISTNLYPSQRQTCASSTPVVKADYIKALTHDPSYFYRTRTCIRSPCRPYILLKLSIYTEPVGFLSHCRIRFEISSPVPTSHHSKPSDLLGPQRERERGREEPTFTSFAAVRRRSFDNIPVGIAQSLLRPLCCRSTS</sequence>
<dbReference type="AlphaFoldDB" id="A0ABD0VSP2"/>
<dbReference type="Proteomes" id="UP001552299">
    <property type="component" value="Unassembled WGS sequence"/>
</dbReference>
<evidence type="ECO:0000256" key="1">
    <source>
        <dbReference type="SAM" id="MobiDB-lite"/>
    </source>
</evidence>
<reference evidence="2 3" key="1">
    <citation type="journal article" date="2024" name="Plant Biotechnol. J.">
        <title>Dendrobium thyrsiflorum genome and its molecular insights into genes involved in important horticultural traits.</title>
        <authorList>
            <person name="Chen B."/>
            <person name="Wang J.Y."/>
            <person name="Zheng P.J."/>
            <person name="Li K.L."/>
            <person name="Liang Y.M."/>
            <person name="Chen X.F."/>
            <person name="Zhang C."/>
            <person name="Zhao X."/>
            <person name="He X."/>
            <person name="Zhang G.Q."/>
            <person name="Liu Z.J."/>
            <person name="Xu Q."/>
        </authorList>
    </citation>
    <scope>NUCLEOTIDE SEQUENCE [LARGE SCALE GENOMIC DNA]</scope>
    <source>
        <strain evidence="2">GZMU011</strain>
    </source>
</reference>